<evidence type="ECO:0000259" key="4">
    <source>
        <dbReference type="PROSITE" id="PS50949"/>
    </source>
</evidence>
<dbReference type="EMBL" id="AP021853">
    <property type="protein sequence ID" value="BBN98110.1"/>
    <property type="molecule type" value="Genomic_DNA"/>
</dbReference>
<proteinExistence type="predicted"/>
<accession>A0A5K7X081</accession>
<dbReference type="GO" id="GO:0003677">
    <property type="term" value="F:DNA binding"/>
    <property type="evidence" value="ECO:0007669"/>
    <property type="project" value="UniProtKB-KW"/>
</dbReference>
<dbReference type="SUPFAM" id="SSF48008">
    <property type="entry name" value="GntR ligand-binding domain-like"/>
    <property type="match status" value="1"/>
</dbReference>
<keyword evidence="1" id="KW-0805">Transcription regulation</keyword>
<feature type="domain" description="HTH gntR-type" evidence="4">
    <location>
        <begin position="12"/>
        <end position="78"/>
    </location>
</feature>
<dbReference type="InterPro" id="IPR036388">
    <property type="entry name" value="WH-like_DNA-bd_sf"/>
</dbReference>
<dbReference type="SMART" id="SM00895">
    <property type="entry name" value="FCD"/>
    <property type="match status" value="1"/>
</dbReference>
<dbReference type="Pfam" id="PF00392">
    <property type="entry name" value="GntR"/>
    <property type="match status" value="1"/>
</dbReference>
<dbReference type="SMART" id="SM00345">
    <property type="entry name" value="HTH_GNTR"/>
    <property type="match status" value="1"/>
</dbReference>
<dbReference type="InterPro" id="IPR011711">
    <property type="entry name" value="GntR_C"/>
</dbReference>
<organism evidence="5 6">
    <name type="scientific">Sporolactobacillus terrae</name>
    <dbReference type="NCBI Taxonomy" id="269673"/>
    <lineage>
        <taxon>Bacteria</taxon>
        <taxon>Bacillati</taxon>
        <taxon>Bacillota</taxon>
        <taxon>Bacilli</taxon>
        <taxon>Bacillales</taxon>
        <taxon>Sporolactobacillaceae</taxon>
        <taxon>Sporolactobacillus</taxon>
    </lineage>
</organism>
<dbReference type="Gene3D" id="1.10.10.10">
    <property type="entry name" value="Winged helix-like DNA-binding domain superfamily/Winged helix DNA-binding domain"/>
    <property type="match status" value="1"/>
</dbReference>
<dbReference type="PANTHER" id="PTHR43537:SF24">
    <property type="entry name" value="GLUCONATE OPERON TRANSCRIPTIONAL REPRESSOR"/>
    <property type="match status" value="1"/>
</dbReference>
<evidence type="ECO:0000256" key="1">
    <source>
        <dbReference type="ARBA" id="ARBA00023015"/>
    </source>
</evidence>
<dbReference type="InterPro" id="IPR008920">
    <property type="entry name" value="TF_FadR/GntR_C"/>
</dbReference>
<evidence type="ECO:0000313" key="5">
    <source>
        <dbReference type="EMBL" id="BBN98110.1"/>
    </source>
</evidence>
<dbReference type="PROSITE" id="PS50949">
    <property type="entry name" value="HTH_GNTR"/>
    <property type="match status" value="1"/>
</dbReference>
<dbReference type="Pfam" id="PF07729">
    <property type="entry name" value="FCD"/>
    <property type="match status" value="1"/>
</dbReference>
<dbReference type="GO" id="GO:0003700">
    <property type="term" value="F:DNA-binding transcription factor activity"/>
    <property type="evidence" value="ECO:0007669"/>
    <property type="project" value="InterPro"/>
</dbReference>
<dbReference type="SUPFAM" id="SSF46785">
    <property type="entry name" value="Winged helix' DNA-binding domain"/>
    <property type="match status" value="1"/>
</dbReference>
<reference evidence="5 6" key="1">
    <citation type="submission" date="2019-09" db="EMBL/GenBank/DDBJ databases">
        <title>Complete genome sequence of Sporolactobacillus terrae 70-3.</title>
        <authorList>
            <person name="Tanaka N."/>
            <person name="Shiwa Y."/>
            <person name="Fujita N."/>
            <person name="Tanasupawat S."/>
        </authorList>
    </citation>
    <scope>NUCLEOTIDE SEQUENCE [LARGE SCALE GENOMIC DNA]</scope>
    <source>
        <strain evidence="5 6">70-3</strain>
    </source>
</reference>
<evidence type="ECO:0000256" key="2">
    <source>
        <dbReference type="ARBA" id="ARBA00023125"/>
    </source>
</evidence>
<dbReference type="RefSeq" id="WP_010023988.1">
    <property type="nucleotide sequence ID" value="NZ_AP021853.1"/>
</dbReference>
<name>A0A5K7X081_9BACL</name>
<evidence type="ECO:0000313" key="6">
    <source>
        <dbReference type="Proteomes" id="UP000326951"/>
    </source>
</evidence>
<keyword evidence="3" id="KW-0804">Transcription</keyword>
<dbReference type="PANTHER" id="PTHR43537">
    <property type="entry name" value="TRANSCRIPTIONAL REGULATOR, GNTR FAMILY"/>
    <property type="match status" value="1"/>
</dbReference>
<gene>
    <name evidence="5" type="primary">gntR</name>
    <name evidence="5" type="ORF">St703_08150</name>
</gene>
<dbReference type="Proteomes" id="UP000326951">
    <property type="component" value="Chromosome"/>
</dbReference>
<dbReference type="InterPro" id="IPR000524">
    <property type="entry name" value="Tscrpt_reg_HTH_GntR"/>
</dbReference>
<sequence length="230" mass="26516">MLKFPSMWLKNASLGDQIANELRLRILENQIKPGEVLSENNIAGQYGTSRSPVRDALKALSLDGLIRLERMGAVVLGMSLDDIQELYDIREMIENFAQQKVSKKNVRLLVQELRQNIDKMELAAKYDNHSEFAYYDLLFHETIVRHAEHKRLLNLWNSMKPLLMSVILVTTERVFAQSAEHVHWVVSKHQRIVEAIASQNDGLITKTVGRYFDDSKHTLTESFDDVDRPK</sequence>
<protein>
    <submittedName>
        <fullName evidence="5">GntR family transcriptional regulator</fullName>
    </submittedName>
</protein>
<dbReference type="PRINTS" id="PR00035">
    <property type="entry name" value="HTHGNTR"/>
</dbReference>
<dbReference type="AlphaFoldDB" id="A0A5K7X081"/>
<keyword evidence="2" id="KW-0238">DNA-binding</keyword>
<dbReference type="CDD" id="cd07377">
    <property type="entry name" value="WHTH_GntR"/>
    <property type="match status" value="1"/>
</dbReference>
<dbReference type="InterPro" id="IPR036390">
    <property type="entry name" value="WH_DNA-bd_sf"/>
</dbReference>
<evidence type="ECO:0000256" key="3">
    <source>
        <dbReference type="ARBA" id="ARBA00023163"/>
    </source>
</evidence>
<dbReference type="Gene3D" id="1.20.120.530">
    <property type="entry name" value="GntR ligand-binding domain-like"/>
    <property type="match status" value="1"/>
</dbReference>